<gene>
    <name evidence="2" type="ORF">T551_01078</name>
</gene>
<keyword evidence="3" id="KW-1185">Reference proteome</keyword>
<dbReference type="Pfam" id="PF09774">
    <property type="entry name" value="MIX23"/>
    <property type="match status" value="1"/>
</dbReference>
<dbReference type="InterPro" id="IPR019171">
    <property type="entry name" value="MIX23"/>
</dbReference>
<evidence type="ECO:0000256" key="1">
    <source>
        <dbReference type="ARBA" id="ARBA00024204"/>
    </source>
</evidence>
<dbReference type="GeneID" id="28939596"/>
<organism evidence="2 3">
    <name type="scientific">Pneumocystis jirovecii (strain RU7)</name>
    <name type="common">Human pneumocystis pneumonia agent</name>
    <dbReference type="NCBI Taxonomy" id="1408657"/>
    <lineage>
        <taxon>Eukaryota</taxon>
        <taxon>Fungi</taxon>
        <taxon>Dikarya</taxon>
        <taxon>Ascomycota</taxon>
        <taxon>Taphrinomycotina</taxon>
        <taxon>Pneumocystomycetes</taxon>
        <taxon>Pneumocystaceae</taxon>
        <taxon>Pneumocystis</taxon>
    </lineage>
</organism>
<sequence length="167" mass="19073">MVKNSLDFLRLSRAQLDDSITFHLNSLSVPKPFTSESTKTKPIYSNAPLQPDTEACMAFIQKLFSVWEARSSLLVYCEAVANEAALPISSDLQKDSFSNKIQMKTTNRSILKLVIDQEKQIEHVVRNHSWEQVLKRCGFIRLNKTHEIAMQEWASANSEIHTSHTHD</sequence>
<dbReference type="EMBL" id="LFWA01000004">
    <property type="protein sequence ID" value="KTW31817.1"/>
    <property type="molecule type" value="Genomic_DNA"/>
</dbReference>
<comment type="similarity">
    <text evidence="1">Belongs to the MIX23 family.</text>
</comment>
<dbReference type="OrthoDB" id="5593818at2759"/>
<dbReference type="RefSeq" id="XP_018230509.1">
    <property type="nucleotide sequence ID" value="XM_018373341.1"/>
</dbReference>
<comment type="caution">
    <text evidence="2">The sequence shown here is derived from an EMBL/GenBank/DDBJ whole genome shotgun (WGS) entry which is preliminary data.</text>
</comment>
<evidence type="ECO:0000313" key="3">
    <source>
        <dbReference type="Proteomes" id="UP000053447"/>
    </source>
</evidence>
<accession>A0A0W4ZTW4</accession>
<protein>
    <submittedName>
        <fullName evidence="2">Uncharacterized protein</fullName>
    </submittedName>
</protein>
<dbReference type="PANTHER" id="PTHR31905:SF2">
    <property type="entry name" value="PROTEIN MIX23"/>
    <property type="match status" value="1"/>
</dbReference>
<proteinExistence type="inferred from homology"/>
<evidence type="ECO:0000313" key="2">
    <source>
        <dbReference type="EMBL" id="KTW31817.1"/>
    </source>
</evidence>
<reference evidence="3" key="1">
    <citation type="journal article" date="2016" name="Nat. Commun.">
        <title>Genome analysis of three Pneumocystis species reveals adaptation mechanisms to life exclusively in mammalian hosts.</title>
        <authorList>
            <person name="Ma L."/>
            <person name="Chen Z."/>
            <person name="Huang D.W."/>
            <person name="Kutty G."/>
            <person name="Ishihara M."/>
            <person name="Wang H."/>
            <person name="Abouelleil A."/>
            <person name="Bishop L."/>
            <person name="Davey E."/>
            <person name="Deng R."/>
            <person name="Deng X."/>
            <person name="Fan L."/>
            <person name="Fantoni G."/>
            <person name="Fitzgerald M."/>
            <person name="Gogineni E."/>
            <person name="Goldberg J.M."/>
            <person name="Handley G."/>
            <person name="Hu X."/>
            <person name="Huber C."/>
            <person name="Jiao X."/>
            <person name="Jones K."/>
            <person name="Levin J.Z."/>
            <person name="Liu Y."/>
            <person name="Macdonald P."/>
            <person name="Melnikov A."/>
            <person name="Raley C."/>
            <person name="Sassi M."/>
            <person name="Sherman B.T."/>
            <person name="Song X."/>
            <person name="Sykes S."/>
            <person name="Tran B."/>
            <person name="Walsh L."/>
            <person name="Xia Y."/>
            <person name="Yang J."/>
            <person name="Young S."/>
            <person name="Zeng Q."/>
            <person name="Zheng X."/>
            <person name="Stephens R."/>
            <person name="Nusbaum C."/>
            <person name="Birren B.W."/>
            <person name="Azadi P."/>
            <person name="Lempicki R.A."/>
            <person name="Cuomo C.A."/>
            <person name="Kovacs J.A."/>
        </authorList>
    </citation>
    <scope>NUCLEOTIDE SEQUENCE [LARGE SCALE GENOMIC DNA]</scope>
    <source>
        <strain evidence="3">RU7</strain>
    </source>
</reference>
<dbReference type="PANTHER" id="PTHR31905">
    <property type="entry name" value="COILED-COIL DOMAIN-CONTAINING PROTEIN 58"/>
    <property type="match status" value="1"/>
</dbReference>
<dbReference type="GO" id="GO:0005758">
    <property type="term" value="C:mitochondrial intermembrane space"/>
    <property type="evidence" value="ECO:0007669"/>
    <property type="project" value="InterPro"/>
</dbReference>
<dbReference type="STRING" id="1408657.A0A0W4ZTW4"/>
<dbReference type="Proteomes" id="UP000053447">
    <property type="component" value="Unassembled WGS sequence"/>
</dbReference>
<name>A0A0W4ZTW4_PNEJ7</name>
<dbReference type="AlphaFoldDB" id="A0A0W4ZTW4"/>
<dbReference type="VEuPathDB" id="FungiDB:T551_01078"/>
<dbReference type="eggNOG" id="ENOG502S1TP">
    <property type="taxonomic scope" value="Eukaryota"/>
</dbReference>